<name>A0A1C5ANF4_9ACTN</name>
<dbReference type="InterPro" id="IPR002559">
    <property type="entry name" value="Transposase_11"/>
</dbReference>
<dbReference type="PANTHER" id="PTHR30007:SF0">
    <property type="entry name" value="TRANSPOSASE"/>
    <property type="match status" value="1"/>
</dbReference>
<evidence type="ECO:0000259" key="1">
    <source>
        <dbReference type="Pfam" id="PF01609"/>
    </source>
</evidence>
<dbReference type="PANTHER" id="PTHR30007">
    <property type="entry name" value="PHP DOMAIN PROTEIN"/>
    <property type="match status" value="1"/>
</dbReference>
<accession>A0A1C5ANF4</accession>
<dbReference type="GO" id="GO:0004803">
    <property type="term" value="F:transposase activity"/>
    <property type="evidence" value="ECO:0007669"/>
    <property type="project" value="InterPro"/>
</dbReference>
<feature type="domain" description="Transposase IS4-like" evidence="1">
    <location>
        <begin position="8"/>
        <end position="141"/>
    </location>
</feature>
<reference evidence="3" key="1">
    <citation type="submission" date="2016-06" db="EMBL/GenBank/DDBJ databases">
        <authorList>
            <person name="Varghese N."/>
        </authorList>
    </citation>
    <scope>NUCLEOTIDE SEQUENCE [LARGE SCALE GENOMIC DNA]</scope>
    <source>
        <strain evidence="3">DSM 45555</strain>
    </source>
</reference>
<proteinExistence type="predicted"/>
<dbReference type="GO" id="GO:0006313">
    <property type="term" value="P:DNA transposition"/>
    <property type="evidence" value="ECO:0007669"/>
    <property type="project" value="InterPro"/>
</dbReference>
<dbReference type="EMBL" id="FMCV01000056">
    <property type="protein sequence ID" value="SCF46758.1"/>
    <property type="molecule type" value="Genomic_DNA"/>
</dbReference>
<gene>
    <name evidence="2" type="ORF">GA0070215_1562</name>
</gene>
<protein>
    <submittedName>
        <fullName evidence="2">Transposase DDE domain-containing protein</fullName>
    </submittedName>
</protein>
<sequence length="159" mass="17423">MKTSTNAPLPTQGIDAGKKIVGRKRGIVTDTLGLLLAVVVTAASANTVGIDLLEQAKATYPTLAKTWVDAGFKNKVIEHGATLGIDVEVVTKDPQVKGFSVVKWPWDVERSLGWIMLHRRLARDYEALPDNSASMIRIAMIDNLTKRVADETTPTWRDI</sequence>
<dbReference type="Pfam" id="PF01609">
    <property type="entry name" value="DDE_Tnp_1"/>
    <property type="match status" value="1"/>
</dbReference>
<dbReference type="GO" id="GO:0003677">
    <property type="term" value="F:DNA binding"/>
    <property type="evidence" value="ECO:0007669"/>
    <property type="project" value="InterPro"/>
</dbReference>
<evidence type="ECO:0000313" key="3">
    <source>
        <dbReference type="Proteomes" id="UP000198551"/>
    </source>
</evidence>
<evidence type="ECO:0000313" key="2">
    <source>
        <dbReference type="EMBL" id="SCF46758.1"/>
    </source>
</evidence>
<keyword evidence="3" id="KW-1185">Reference proteome</keyword>
<organism evidence="2 3">
    <name type="scientific">Micromonospora marina</name>
    <dbReference type="NCBI Taxonomy" id="307120"/>
    <lineage>
        <taxon>Bacteria</taxon>
        <taxon>Bacillati</taxon>
        <taxon>Actinomycetota</taxon>
        <taxon>Actinomycetes</taxon>
        <taxon>Micromonosporales</taxon>
        <taxon>Micromonosporaceae</taxon>
        <taxon>Micromonospora</taxon>
    </lineage>
</organism>
<dbReference type="AlphaFoldDB" id="A0A1C5ANF4"/>
<dbReference type="Proteomes" id="UP000198551">
    <property type="component" value="Unassembled WGS sequence"/>
</dbReference>